<dbReference type="EMBL" id="BRYA01000523">
    <property type="protein sequence ID" value="GMI20831.1"/>
    <property type="molecule type" value="Genomic_DNA"/>
</dbReference>
<dbReference type="AlphaFoldDB" id="A0A9W7L150"/>
<keyword evidence="2" id="KW-1185">Reference proteome</keyword>
<comment type="caution">
    <text evidence="1">The sequence shown here is derived from an EMBL/GenBank/DDBJ whole genome shotgun (WGS) entry which is preliminary data.</text>
</comment>
<organism evidence="1 2">
    <name type="scientific">Triparma columacea</name>
    <dbReference type="NCBI Taxonomy" id="722753"/>
    <lineage>
        <taxon>Eukaryota</taxon>
        <taxon>Sar</taxon>
        <taxon>Stramenopiles</taxon>
        <taxon>Ochrophyta</taxon>
        <taxon>Bolidophyceae</taxon>
        <taxon>Parmales</taxon>
        <taxon>Triparmaceae</taxon>
        <taxon>Triparma</taxon>
    </lineage>
</organism>
<dbReference type="Proteomes" id="UP001165065">
    <property type="component" value="Unassembled WGS sequence"/>
</dbReference>
<evidence type="ECO:0000313" key="2">
    <source>
        <dbReference type="Proteomes" id="UP001165065"/>
    </source>
</evidence>
<sequence length="70" mass="7287">MHVLPVEHCELPLVALATAVEVEAASGLRVSDMAAENGGLVLITPVIEDALSVRLKALEGALEWGALLRG</sequence>
<protein>
    <submittedName>
        <fullName evidence="1">Uncharacterized protein</fullName>
    </submittedName>
</protein>
<proteinExistence type="predicted"/>
<accession>A0A9W7L150</accession>
<evidence type="ECO:0000313" key="1">
    <source>
        <dbReference type="EMBL" id="GMI20831.1"/>
    </source>
</evidence>
<name>A0A9W7L150_9STRA</name>
<reference evidence="2" key="1">
    <citation type="journal article" date="2023" name="Commun. Biol.">
        <title>Genome analysis of Parmales, the sister group of diatoms, reveals the evolutionary specialization of diatoms from phago-mixotrophs to photoautotrophs.</title>
        <authorList>
            <person name="Ban H."/>
            <person name="Sato S."/>
            <person name="Yoshikawa S."/>
            <person name="Yamada K."/>
            <person name="Nakamura Y."/>
            <person name="Ichinomiya M."/>
            <person name="Sato N."/>
            <person name="Blanc-Mathieu R."/>
            <person name="Endo H."/>
            <person name="Kuwata A."/>
            <person name="Ogata H."/>
        </authorList>
    </citation>
    <scope>NUCLEOTIDE SEQUENCE [LARGE SCALE GENOMIC DNA]</scope>
</reference>
<gene>
    <name evidence="1" type="ORF">TrCOL_g13624</name>
</gene>